<dbReference type="KEGG" id="bbel:109463463"/>
<keyword evidence="1" id="KW-1185">Reference proteome</keyword>
<sequence length="170" mass="19070">MRQLSIVWFVPGRTNIARTRNKCSMFLRGLSIWCESISRRNIFVSTVLGMARKNSSHDNGTSPDALLDQGVTTTTTTTTTATRDNVVIHGDVIYGKLSQKQLRIHFVHQKACEGGQDTYVDPETGYTVFTRLSHLRRGTCCGSACRHCPYGQVRVTNKALKKTFNSSFYD</sequence>
<evidence type="ECO:0000313" key="1">
    <source>
        <dbReference type="Proteomes" id="UP000515135"/>
    </source>
</evidence>
<protein>
    <submittedName>
        <fullName evidence="2">Uncharacterized protein LOC109463463</fullName>
    </submittedName>
</protein>
<gene>
    <name evidence="2" type="primary">LOC109463463</name>
</gene>
<evidence type="ECO:0000313" key="2">
    <source>
        <dbReference type="RefSeq" id="XP_019615850.1"/>
    </source>
</evidence>
<dbReference type="InterPro" id="IPR040807">
    <property type="entry name" value="DUF5522"/>
</dbReference>
<accession>A0A6P4XH21</accession>
<dbReference type="PANTHER" id="PTHR21037">
    <property type="entry name" value="39S RIBOSOMAL PROTEIN L14, MITOCHONDRIAL"/>
    <property type="match status" value="1"/>
</dbReference>
<dbReference type="PANTHER" id="PTHR21037:SF2">
    <property type="entry name" value="SIMILAR TO NOVEL PROTEIN"/>
    <property type="match status" value="1"/>
</dbReference>
<organism evidence="1 2">
    <name type="scientific">Branchiostoma belcheri</name>
    <name type="common">Amphioxus</name>
    <dbReference type="NCBI Taxonomy" id="7741"/>
    <lineage>
        <taxon>Eukaryota</taxon>
        <taxon>Metazoa</taxon>
        <taxon>Chordata</taxon>
        <taxon>Cephalochordata</taxon>
        <taxon>Leptocardii</taxon>
        <taxon>Amphioxiformes</taxon>
        <taxon>Branchiostomatidae</taxon>
        <taxon>Branchiostoma</taxon>
    </lineage>
</organism>
<proteinExistence type="predicted"/>
<dbReference type="Proteomes" id="UP000515135">
    <property type="component" value="Unplaced"/>
</dbReference>
<reference evidence="2" key="1">
    <citation type="submission" date="2025-08" db="UniProtKB">
        <authorList>
            <consortium name="RefSeq"/>
        </authorList>
    </citation>
    <scope>IDENTIFICATION</scope>
    <source>
        <tissue evidence="2">Gonad</tissue>
    </source>
</reference>
<dbReference type="OrthoDB" id="274765at2759"/>
<dbReference type="AlphaFoldDB" id="A0A6P4XH21"/>
<dbReference type="Pfam" id="PF17653">
    <property type="entry name" value="DUF5522"/>
    <property type="match status" value="1"/>
</dbReference>
<dbReference type="GeneID" id="109463463"/>
<dbReference type="RefSeq" id="XP_019615850.1">
    <property type="nucleotide sequence ID" value="XM_019760291.1"/>
</dbReference>
<name>A0A6P4XH21_BRABE</name>